<keyword evidence="3" id="KW-1185">Reference proteome</keyword>
<name>A0A8J3F250_9BIFI</name>
<evidence type="ECO:0000313" key="2">
    <source>
        <dbReference type="EMBL" id="GGI14091.1"/>
    </source>
</evidence>
<dbReference type="InterPro" id="IPR057744">
    <property type="entry name" value="OTAase-like"/>
</dbReference>
<feature type="domain" description="Amidohydrolase-related" evidence="1">
    <location>
        <begin position="57"/>
        <end position="413"/>
    </location>
</feature>
<dbReference type="PANTHER" id="PTHR43135">
    <property type="entry name" value="ALPHA-D-RIBOSE 1-METHYLPHOSPHONATE 5-TRIPHOSPHATE DIPHOSPHATASE"/>
    <property type="match status" value="1"/>
</dbReference>
<reference evidence="2" key="2">
    <citation type="submission" date="2020-09" db="EMBL/GenBank/DDBJ databases">
        <authorList>
            <person name="Sun Q."/>
            <person name="Sedlacek I."/>
        </authorList>
    </citation>
    <scope>NUCLEOTIDE SEQUENCE</scope>
    <source>
        <strain evidence="2">CCM 8606</strain>
    </source>
</reference>
<dbReference type="EMBL" id="BMDH01000002">
    <property type="protein sequence ID" value="GGI14091.1"/>
    <property type="molecule type" value="Genomic_DNA"/>
</dbReference>
<sequence length="432" mass="46937">MKYALVNATVLDGTADMQPLHNAVVLVNGDRIEQVVGEHTKLPDLQDYEFVDIDGGYVLPGLINLHAHLAPSGKPPKPRKKPVDYTKMYALMTGNRAIRALAKSMVARFAQIELYSGVTTLRTAGGVLDFDAQIRDEIYAGKRKGPRILPANTAISVPGGHFAGSIATIAHDEDEARSQVRALADSGAQWVKLMVTGGVMDADKEGEPGVLRMPEEIVQAACDEAHRLGLKVEAHAESAAGVRVALEHGVDTVEHGAELDDELVSLFKSTGAAYINTISPSLPYALFDIEESHALPEAKVNGNIVMQGMIDCAKRCLEEGIPVGLGNDVGCPFVAHYDYWRELCYFHKFVGASTVQTLHTATLGNARIVGIDEYTGSIEAGKFADMIVVDSNPLEDLSVLRNVRMVFMQGRMVDRPRIKRYAATDALLDRYL</sequence>
<comment type="caution">
    <text evidence="2">The sequence shown here is derived from an EMBL/GenBank/DDBJ whole genome shotgun (WGS) entry which is preliminary data.</text>
</comment>
<dbReference type="InterPro" id="IPR032466">
    <property type="entry name" value="Metal_Hydrolase"/>
</dbReference>
<organism evidence="2 3">
    <name type="scientific">Galliscardovia ingluviei</name>
    <dbReference type="NCBI Taxonomy" id="1769422"/>
    <lineage>
        <taxon>Bacteria</taxon>
        <taxon>Bacillati</taxon>
        <taxon>Actinomycetota</taxon>
        <taxon>Actinomycetes</taxon>
        <taxon>Bifidobacteriales</taxon>
        <taxon>Bifidobacteriaceae</taxon>
        <taxon>Galliscardovia</taxon>
    </lineage>
</organism>
<dbReference type="Proteomes" id="UP000619536">
    <property type="component" value="Unassembled WGS sequence"/>
</dbReference>
<dbReference type="SUPFAM" id="SSF51338">
    <property type="entry name" value="Composite domain of metallo-dependent hydrolases"/>
    <property type="match status" value="2"/>
</dbReference>
<dbReference type="GO" id="GO:0016810">
    <property type="term" value="F:hydrolase activity, acting on carbon-nitrogen (but not peptide) bonds"/>
    <property type="evidence" value="ECO:0007669"/>
    <property type="project" value="InterPro"/>
</dbReference>
<dbReference type="Gene3D" id="2.30.40.10">
    <property type="entry name" value="Urease, subunit C, domain 1"/>
    <property type="match status" value="1"/>
</dbReference>
<reference evidence="2" key="1">
    <citation type="journal article" date="2014" name="Int. J. Syst. Evol. Microbiol.">
        <title>Complete genome sequence of Corynebacterium casei LMG S-19264T (=DSM 44701T), isolated from a smear-ripened cheese.</title>
        <authorList>
            <consortium name="US DOE Joint Genome Institute (JGI-PGF)"/>
            <person name="Walter F."/>
            <person name="Albersmeier A."/>
            <person name="Kalinowski J."/>
            <person name="Ruckert C."/>
        </authorList>
    </citation>
    <scope>NUCLEOTIDE SEQUENCE</scope>
    <source>
        <strain evidence="2">CCM 8606</strain>
    </source>
</reference>
<dbReference type="Pfam" id="PF01979">
    <property type="entry name" value="Amidohydro_1"/>
    <property type="match status" value="1"/>
</dbReference>
<evidence type="ECO:0000259" key="1">
    <source>
        <dbReference type="Pfam" id="PF01979"/>
    </source>
</evidence>
<dbReference type="Gene3D" id="3.20.20.140">
    <property type="entry name" value="Metal-dependent hydrolases"/>
    <property type="match status" value="1"/>
</dbReference>
<dbReference type="InterPro" id="IPR051781">
    <property type="entry name" value="Metallo-dep_Hydrolase"/>
</dbReference>
<dbReference type="AlphaFoldDB" id="A0A8J3F250"/>
<dbReference type="PANTHER" id="PTHR43135:SF3">
    <property type="entry name" value="ALPHA-D-RIBOSE 1-METHYLPHOSPHONATE 5-TRIPHOSPHATE DIPHOSPHATASE"/>
    <property type="match status" value="1"/>
</dbReference>
<protein>
    <submittedName>
        <fullName evidence="2">Imidazolonepropionase</fullName>
    </submittedName>
</protein>
<gene>
    <name evidence="2" type="ORF">GCM10007377_09200</name>
</gene>
<proteinExistence type="predicted"/>
<dbReference type="SUPFAM" id="SSF51556">
    <property type="entry name" value="Metallo-dependent hydrolases"/>
    <property type="match status" value="1"/>
</dbReference>
<dbReference type="InterPro" id="IPR011059">
    <property type="entry name" value="Metal-dep_hydrolase_composite"/>
</dbReference>
<dbReference type="CDD" id="cd01299">
    <property type="entry name" value="Met_dep_hydrolase_A"/>
    <property type="match status" value="1"/>
</dbReference>
<accession>A0A8J3F250</accession>
<evidence type="ECO:0000313" key="3">
    <source>
        <dbReference type="Proteomes" id="UP000619536"/>
    </source>
</evidence>
<dbReference type="RefSeq" id="WP_188355094.1">
    <property type="nucleotide sequence ID" value="NZ_BMDH01000002.1"/>
</dbReference>
<dbReference type="InterPro" id="IPR006680">
    <property type="entry name" value="Amidohydro-rel"/>
</dbReference>